<organism evidence="1 2">
    <name type="scientific">Thalassovita taeanensis</name>
    <dbReference type="NCBI Taxonomy" id="657014"/>
    <lineage>
        <taxon>Bacteria</taxon>
        <taxon>Pseudomonadati</taxon>
        <taxon>Pseudomonadota</taxon>
        <taxon>Alphaproteobacteria</taxon>
        <taxon>Rhodobacterales</taxon>
        <taxon>Roseobacteraceae</taxon>
        <taxon>Thalassovita</taxon>
    </lineage>
</organism>
<accession>A0A1H9F0C2</accession>
<dbReference type="EMBL" id="FOEP01000005">
    <property type="protein sequence ID" value="SEQ31434.1"/>
    <property type="molecule type" value="Genomic_DNA"/>
</dbReference>
<evidence type="ECO:0000313" key="1">
    <source>
        <dbReference type="EMBL" id="SEQ31434.1"/>
    </source>
</evidence>
<evidence type="ECO:0000313" key="2">
    <source>
        <dbReference type="Proteomes" id="UP000198634"/>
    </source>
</evidence>
<dbReference type="Proteomes" id="UP000198634">
    <property type="component" value="Unassembled WGS sequence"/>
</dbReference>
<reference evidence="1 2" key="1">
    <citation type="submission" date="2016-10" db="EMBL/GenBank/DDBJ databases">
        <authorList>
            <person name="de Groot N.N."/>
        </authorList>
    </citation>
    <scope>NUCLEOTIDE SEQUENCE [LARGE SCALE GENOMIC DNA]</scope>
    <source>
        <strain evidence="1 2">DSM 22007</strain>
    </source>
</reference>
<dbReference type="RefSeq" id="WP_139246418.1">
    <property type="nucleotide sequence ID" value="NZ_FOEP01000005.1"/>
</dbReference>
<sequence>MSPRIRAILSKPHMAGVAQLPKITCVTAAELEALEPFVGFCAHHRVSAPTAIDMRAFLTLATPAKPSDDSRNQVWFKNPLKQMDLLERVLRKLDFSTDLIVSATSVQEEFRHQGAFRGHNHGARRRYARSVSVPVENLPVAWQKTLRKLRCDQTFALSILDRMEQRLGMFAWSAEQAGHPADLQNPDAECAFYDDLIARSTAKAIRDGEDQNSAQPRWAYLRGAAEEIRRFATHHGVSPQDTERFDRNYRGFSLLEERQAPLKMFTALQAPTLPVTLANARIQLENANATANPSHRHQRRLKACAIGITVACPPRARDVVDRMFWGDGVFYRAETDNYAFDYNQSKVGHELKIGFRPSFNIFFNALLLGDNDPRYLPQMRDQAIAQRRPIFTRYDGEPVAYGWFGRAWDEAIGSSSHLARTLLQTFLADLGEPGLAYGRDAIGHRGHRHLSKYRDENAKKISAANAASAFSARAETLSPDDISDLI</sequence>
<dbReference type="STRING" id="657014.SAMN04488092_105243"/>
<dbReference type="OrthoDB" id="7851201at2"/>
<keyword evidence="2" id="KW-1185">Reference proteome</keyword>
<gene>
    <name evidence="1" type="ORF">SAMN04488092_105243</name>
</gene>
<protein>
    <submittedName>
        <fullName evidence="1">Uncharacterized protein</fullName>
    </submittedName>
</protein>
<name>A0A1H9F0C2_9RHOB</name>
<proteinExistence type="predicted"/>
<dbReference type="AlphaFoldDB" id="A0A1H9F0C2"/>